<proteinExistence type="predicted"/>
<evidence type="ECO:0000313" key="2">
    <source>
        <dbReference type="Proteomes" id="UP001431783"/>
    </source>
</evidence>
<sequence length="271" mass="31406">MHVNSTTEILKIQVAYLKMLFEEKNARINELIKINQLLEDKIAYEVEENFKSKNSFNLKDNNDKKIARTVAAKNDTPEYHDSCIMKNKLEIRRTLTNWMKNPDTEGSATVASTDSFRAKPSKRWLYVGRAMKTVTESIVEDYIIKKCNITEKDEVEIFKSALLGKSEAFQVGIDPTHLSKISCAEFWPKGIIIRRFHFDFKKMKKEDIENEHFFSQYPNNNARLKMKENKPMKNTPITILHQNLCSIGNCKGELELVAEEEMCDVLCVTEP</sequence>
<accession>A0AAW1UK70</accession>
<keyword evidence="2" id="KW-1185">Reference proteome</keyword>
<protein>
    <submittedName>
        <fullName evidence="1">Uncharacterized protein</fullName>
    </submittedName>
</protein>
<name>A0AAW1UK70_9CUCU</name>
<organism evidence="1 2">
    <name type="scientific">Henosepilachna vigintioctopunctata</name>
    <dbReference type="NCBI Taxonomy" id="420089"/>
    <lineage>
        <taxon>Eukaryota</taxon>
        <taxon>Metazoa</taxon>
        <taxon>Ecdysozoa</taxon>
        <taxon>Arthropoda</taxon>
        <taxon>Hexapoda</taxon>
        <taxon>Insecta</taxon>
        <taxon>Pterygota</taxon>
        <taxon>Neoptera</taxon>
        <taxon>Endopterygota</taxon>
        <taxon>Coleoptera</taxon>
        <taxon>Polyphaga</taxon>
        <taxon>Cucujiformia</taxon>
        <taxon>Coccinelloidea</taxon>
        <taxon>Coccinellidae</taxon>
        <taxon>Epilachninae</taxon>
        <taxon>Epilachnini</taxon>
        <taxon>Henosepilachna</taxon>
    </lineage>
</organism>
<dbReference type="Proteomes" id="UP001431783">
    <property type="component" value="Unassembled WGS sequence"/>
</dbReference>
<dbReference type="EMBL" id="JARQZJ010000063">
    <property type="protein sequence ID" value="KAK9880141.1"/>
    <property type="molecule type" value="Genomic_DNA"/>
</dbReference>
<dbReference type="AlphaFoldDB" id="A0AAW1UK70"/>
<evidence type="ECO:0000313" key="1">
    <source>
        <dbReference type="EMBL" id="KAK9880141.1"/>
    </source>
</evidence>
<comment type="caution">
    <text evidence="1">The sequence shown here is derived from an EMBL/GenBank/DDBJ whole genome shotgun (WGS) entry which is preliminary data.</text>
</comment>
<reference evidence="1 2" key="1">
    <citation type="submission" date="2023-03" db="EMBL/GenBank/DDBJ databases">
        <title>Genome insight into feeding habits of ladybird beetles.</title>
        <authorList>
            <person name="Li H.-S."/>
            <person name="Huang Y.-H."/>
            <person name="Pang H."/>
        </authorList>
    </citation>
    <scope>NUCLEOTIDE SEQUENCE [LARGE SCALE GENOMIC DNA]</scope>
    <source>
        <strain evidence="1">SYSU_2023b</strain>
        <tissue evidence="1">Whole body</tissue>
    </source>
</reference>
<gene>
    <name evidence="1" type="ORF">WA026_008656</name>
</gene>